<protein>
    <submittedName>
        <fullName evidence="2">Uncharacterized protein</fullName>
    </submittedName>
</protein>
<dbReference type="AlphaFoldDB" id="A0A1B6LS84"/>
<gene>
    <name evidence="2" type="ORF">g.2079</name>
</gene>
<evidence type="ECO:0000313" key="2">
    <source>
        <dbReference type="EMBL" id="JAT26494.1"/>
    </source>
</evidence>
<accession>A0A1B6LS84</accession>
<feature type="non-terminal residue" evidence="2">
    <location>
        <position position="496"/>
    </location>
</feature>
<evidence type="ECO:0000256" key="1">
    <source>
        <dbReference type="SAM" id="Coils"/>
    </source>
</evidence>
<keyword evidence="1" id="KW-0175">Coiled coil</keyword>
<feature type="coiled-coil region" evidence="1">
    <location>
        <begin position="148"/>
        <end position="182"/>
    </location>
</feature>
<proteinExistence type="predicted"/>
<feature type="non-terminal residue" evidence="2">
    <location>
        <position position="1"/>
    </location>
</feature>
<name>A0A1B6LS84_9HEMI</name>
<reference evidence="2" key="1">
    <citation type="submission" date="2015-11" db="EMBL/GenBank/DDBJ databases">
        <title>De novo transcriptome assembly of four potential Pierce s Disease insect vectors from Arizona vineyards.</title>
        <authorList>
            <person name="Tassone E.E."/>
        </authorList>
    </citation>
    <scope>NUCLEOTIDE SEQUENCE</scope>
</reference>
<sequence length="496" mass="57209">PMSNKHEYSPYIINQSGVESCSENDLSTYCNLMEQERCYIVDDCDISGKLLSEVELKCEEKCEVRTPNSESQIKFTSYKEIDPFQSNHTDEIFVDEHNVSYDTNNKIVDITSEIKLPLVNIETDNKDNDNVIIESEVETPYPSLCEVNENKTDELISIEMNLQQFTQQIEQDRSNYECSETQPPSYCSKEVIAPNLNKSDNGHHERIVKNSIQLLLEGDIESITDDMIDELSVSERKVYWDRKLQRLKEAEHQITPCSESKKLSKFNSKPVHRLASRFMDTHRVDHALSPHISKRLSTHSIQQTCIDEKIVNQEYKLFIENINNSTEIKTGESFSRETAINETASMKLVTYWKTYWDDMVTDQRDAKEKCKYNENKNPIIRPVREGTSNNVPQYKTTDTNLNTQIVSEDVENKTITVSGVDYCKPRDTDENSTRTKNTHILSETNHQSFCFASHNLADKSTSKDVSMLVDSTGSKDTFTYFNDNYDIKLDITKSEI</sequence>
<organism evidence="2">
    <name type="scientific">Graphocephala atropunctata</name>
    <dbReference type="NCBI Taxonomy" id="36148"/>
    <lineage>
        <taxon>Eukaryota</taxon>
        <taxon>Metazoa</taxon>
        <taxon>Ecdysozoa</taxon>
        <taxon>Arthropoda</taxon>
        <taxon>Hexapoda</taxon>
        <taxon>Insecta</taxon>
        <taxon>Pterygota</taxon>
        <taxon>Neoptera</taxon>
        <taxon>Paraneoptera</taxon>
        <taxon>Hemiptera</taxon>
        <taxon>Auchenorrhyncha</taxon>
        <taxon>Membracoidea</taxon>
        <taxon>Cicadellidae</taxon>
        <taxon>Cicadellinae</taxon>
        <taxon>Cicadellini</taxon>
        <taxon>Graphocephala</taxon>
    </lineage>
</organism>
<dbReference type="EMBL" id="GEBQ01013483">
    <property type="protein sequence ID" value="JAT26494.1"/>
    <property type="molecule type" value="Transcribed_RNA"/>
</dbReference>